<dbReference type="EMBL" id="CP048632">
    <property type="protein sequence ID" value="QIB36754.1"/>
    <property type="molecule type" value="Genomic_DNA"/>
</dbReference>
<dbReference type="GO" id="GO:0003700">
    <property type="term" value="F:DNA-binding transcription factor activity"/>
    <property type="evidence" value="ECO:0007669"/>
    <property type="project" value="InterPro"/>
</dbReference>
<protein>
    <submittedName>
        <fullName evidence="6">MurR/RpiR family transcriptional regulator</fullName>
    </submittedName>
</protein>
<evidence type="ECO:0000256" key="3">
    <source>
        <dbReference type="ARBA" id="ARBA00023163"/>
    </source>
</evidence>
<dbReference type="Gene3D" id="1.10.10.10">
    <property type="entry name" value="Winged helix-like DNA-binding domain superfamily/Winged helix DNA-binding domain"/>
    <property type="match status" value="1"/>
</dbReference>
<dbReference type="InterPro" id="IPR046348">
    <property type="entry name" value="SIS_dom_sf"/>
</dbReference>
<evidence type="ECO:0000313" key="6">
    <source>
        <dbReference type="EMBL" id="QIB36754.1"/>
    </source>
</evidence>
<dbReference type="GO" id="GO:0003677">
    <property type="term" value="F:DNA binding"/>
    <property type="evidence" value="ECO:0007669"/>
    <property type="project" value="UniProtKB-KW"/>
</dbReference>
<sequence>MNAACVLLVEIGQSGMPHRCERNFLARVSTRVLPALLAQTESRSLKEYRKTLSGKNSVADLIARRIDDMSGAVARIGRYVSLYPERVINQTIVELGEATNTGQATIIRFCRLLGFHGFRDIKLALVDDIATERNFVSGQAKANADLGIERLNSSLQLSIQKTAELVDVADMATLARVISATPRAVVFGGGVSQICASLLEYRLLRLGVPVFCVTDSRLAYIAAQKLPANGMAFAVSLSGITADTLDFMKAAQEAGAKTVAITAREKGPLADIADHVLPFHLPGPWPMEGSIRYIAPFVVVVEALAQALDDEMLERRGI</sequence>
<dbReference type="InterPro" id="IPR009057">
    <property type="entry name" value="Homeodomain-like_sf"/>
</dbReference>
<dbReference type="GO" id="GO:1901135">
    <property type="term" value="P:carbohydrate derivative metabolic process"/>
    <property type="evidence" value="ECO:0007669"/>
    <property type="project" value="InterPro"/>
</dbReference>
<accession>A0A7L5BCY7</accession>
<evidence type="ECO:0000313" key="7">
    <source>
        <dbReference type="Proteomes" id="UP000464865"/>
    </source>
</evidence>
<evidence type="ECO:0000259" key="5">
    <source>
        <dbReference type="PROSITE" id="PS51464"/>
    </source>
</evidence>
<dbReference type="Proteomes" id="UP000464865">
    <property type="component" value="Chromosome M15-11"/>
</dbReference>
<dbReference type="PANTHER" id="PTHR30514:SF1">
    <property type="entry name" value="HTH-TYPE TRANSCRIPTIONAL REGULATOR HEXR-RELATED"/>
    <property type="match status" value="1"/>
</dbReference>
<organism evidence="6 7">
    <name type="scientific">Rhizobium oryzihabitans</name>
    <dbReference type="NCBI Taxonomy" id="2267833"/>
    <lineage>
        <taxon>Bacteria</taxon>
        <taxon>Pseudomonadati</taxon>
        <taxon>Pseudomonadota</taxon>
        <taxon>Alphaproteobacteria</taxon>
        <taxon>Hyphomicrobiales</taxon>
        <taxon>Rhizobiaceae</taxon>
        <taxon>Rhizobium/Agrobacterium group</taxon>
        <taxon>Rhizobium</taxon>
    </lineage>
</organism>
<dbReference type="SUPFAM" id="SSF46689">
    <property type="entry name" value="Homeodomain-like"/>
    <property type="match status" value="1"/>
</dbReference>
<dbReference type="SUPFAM" id="SSF53697">
    <property type="entry name" value="SIS domain"/>
    <property type="match status" value="1"/>
</dbReference>
<gene>
    <name evidence="6" type="ORF">G3A56_00990</name>
</gene>
<feature type="domain" description="HTH rpiR-type" evidence="4">
    <location>
        <begin position="56"/>
        <end position="132"/>
    </location>
</feature>
<dbReference type="Pfam" id="PF01418">
    <property type="entry name" value="HTH_6"/>
    <property type="match status" value="1"/>
</dbReference>
<keyword evidence="7" id="KW-1185">Reference proteome</keyword>
<evidence type="ECO:0000259" key="4">
    <source>
        <dbReference type="PROSITE" id="PS51071"/>
    </source>
</evidence>
<dbReference type="AlphaFoldDB" id="A0A7L5BCY7"/>
<dbReference type="PROSITE" id="PS51464">
    <property type="entry name" value="SIS"/>
    <property type="match status" value="1"/>
</dbReference>
<proteinExistence type="predicted"/>
<keyword evidence="1" id="KW-0805">Transcription regulation</keyword>
<dbReference type="KEGG" id="roy:G3A56_00990"/>
<dbReference type="PANTHER" id="PTHR30514">
    <property type="entry name" value="GLUCOKINASE"/>
    <property type="match status" value="1"/>
</dbReference>
<evidence type="ECO:0000256" key="2">
    <source>
        <dbReference type="ARBA" id="ARBA00023125"/>
    </source>
</evidence>
<dbReference type="InterPro" id="IPR047640">
    <property type="entry name" value="RpiR-like"/>
</dbReference>
<dbReference type="InterPro" id="IPR036388">
    <property type="entry name" value="WH-like_DNA-bd_sf"/>
</dbReference>
<dbReference type="RefSeq" id="WP_082182507.1">
    <property type="nucleotide sequence ID" value="NZ_CP048632.1"/>
</dbReference>
<dbReference type="GO" id="GO:0097367">
    <property type="term" value="F:carbohydrate derivative binding"/>
    <property type="evidence" value="ECO:0007669"/>
    <property type="project" value="InterPro"/>
</dbReference>
<dbReference type="Pfam" id="PF01380">
    <property type="entry name" value="SIS"/>
    <property type="match status" value="1"/>
</dbReference>
<dbReference type="InterPro" id="IPR035472">
    <property type="entry name" value="RpiR-like_SIS"/>
</dbReference>
<dbReference type="PROSITE" id="PS51071">
    <property type="entry name" value="HTH_RPIR"/>
    <property type="match status" value="1"/>
</dbReference>
<name>A0A7L5BCY7_9HYPH</name>
<keyword evidence="3" id="KW-0804">Transcription</keyword>
<dbReference type="InterPro" id="IPR000281">
    <property type="entry name" value="HTH_RpiR"/>
</dbReference>
<reference evidence="6 7" key="1">
    <citation type="submission" date="2020-02" db="EMBL/GenBank/DDBJ databases">
        <title>Plant-Promoting Endophytic Bacterium Rhizobium oryzihabitans sp. nov., Isolated from the Root of Rice.</title>
        <authorList>
            <person name="zhao J."/>
            <person name="Zhang G."/>
        </authorList>
    </citation>
    <scope>NUCLEOTIDE SEQUENCE [LARGE SCALE GENOMIC DNA]</scope>
    <source>
        <strain evidence="6 7">M15</strain>
    </source>
</reference>
<dbReference type="CDD" id="cd05013">
    <property type="entry name" value="SIS_RpiR"/>
    <property type="match status" value="1"/>
</dbReference>
<dbReference type="InterPro" id="IPR001347">
    <property type="entry name" value="SIS_dom"/>
</dbReference>
<feature type="domain" description="SIS" evidence="5">
    <location>
        <begin position="174"/>
        <end position="318"/>
    </location>
</feature>
<dbReference type="Gene3D" id="3.40.50.10490">
    <property type="entry name" value="Glucose-6-phosphate isomerase like protein, domain 1"/>
    <property type="match status" value="1"/>
</dbReference>
<evidence type="ECO:0000256" key="1">
    <source>
        <dbReference type="ARBA" id="ARBA00023015"/>
    </source>
</evidence>
<keyword evidence="2" id="KW-0238">DNA-binding</keyword>